<organism evidence="1 2">
    <name type="scientific">Candidatus Sungbacteria bacterium RIFCSPHIGHO2_01_FULL_47_32</name>
    <dbReference type="NCBI Taxonomy" id="1802264"/>
    <lineage>
        <taxon>Bacteria</taxon>
        <taxon>Candidatus Sungiibacteriota</taxon>
    </lineage>
</organism>
<accession>A0A1G2K4Y1</accession>
<protein>
    <submittedName>
        <fullName evidence="1">Uncharacterized protein</fullName>
    </submittedName>
</protein>
<comment type="caution">
    <text evidence="1">The sequence shown here is derived from an EMBL/GenBank/DDBJ whole genome shotgun (WGS) entry which is preliminary data.</text>
</comment>
<dbReference type="EMBL" id="MHQC01000035">
    <property type="protein sequence ID" value="OGZ94472.1"/>
    <property type="molecule type" value="Genomic_DNA"/>
</dbReference>
<evidence type="ECO:0000313" key="1">
    <source>
        <dbReference type="EMBL" id="OGZ94472.1"/>
    </source>
</evidence>
<dbReference type="AlphaFoldDB" id="A0A1G2K4Y1"/>
<gene>
    <name evidence="1" type="ORF">A2633_03480</name>
</gene>
<reference evidence="1 2" key="1">
    <citation type="journal article" date="2016" name="Nat. Commun.">
        <title>Thousands of microbial genomes shed light on interconnected biogeochemical processes in an aquifer system.</title>
        <authorList>
            <person name="Anantharaman K."/>
            <person name="Brown C.T."/>
            <person name="Hug L.A."/>
            <person name="Sharon I."/>
            <person name="Castelle C.J."/>
            <person name="Probst A.J."/>
            <person name="Thomas B.C."/>
            <person name="Singh A."/>
            <person name="Wilkins M.J."/>
            <person name="Karaoz U."/>
            <person name="Brodie E.L."/>
            <person name="Williams K.H."/>
            <person name="Hubbard S.S."/>
            <person name="Banfield J.F."/>
        </authorList>
    </citation>
    <scope>NUCLEOTIDE SEQUENCE [LARGE SCALE GENOMIC DNA]</scope>
</reference>
<sequence length="340" mass="39472">MEKLPKREYPVERVIGRGFSEEDFEIARKLMKGRFEEQNITALEERQKTSEEIRIIQQVNEATNALLQRYGARPLDVPPGNVHIISPEHWPESHKDASAFYEFYLQAIAYQDLERKTALAYRTFHEMLHIKFHQASQFVENGSVRGFMPYRSGLGLSSPKRHGQAPYFHKPNEAVIETLAIEYWKNEIEKNPEYADEIKNLNAFKKVLLECMRTEEGRKNLALTEENIQELYYVNYIEEADKYKFDRFSYEEERMALKTLIRKISERKKILEHEVFDIFAKSAATGHMVGLAKLIDGCFGKGTFKKLGEMSRGDSIFSKDGVAKEPGPSTKDLLDFIKNL</sequence>
<name>A0A1G2K4Y1_9BACT</name>
<dbReference type="Proteomes" id="UP000177152">
    <property type="component" value="Unassembled WGS sequence"/>
</dbReference>
<evidence type="ECO:0000313" key="2">
    <source>
        <dbReference type="Proteomes" id="UP000177152"/>
    </source>
</evidence>
<proteinExistence type="predicted"/>